<keyword evidence="2" id="KW-1185">Reference proteome</keyword>
<name>A0AAV4JBI1_9GAST</name>
<reference evidence="1 2" key="1">
    <citation type="journal article" date="2021" name="Elife">
        <title>Chloroplast acquisition without the gene transfer in kleptoplastic sea slugs, Plakobranchus ocellatus.</title>
        <authorList>
            <person name="Maeda T."/>
            <person name="Takahashi S."/>
            <person name="Yoshida T."/>
            <person name="Shimamura S."/>
            <person name="Takaki Y."/>
            <person name="Nagai Y."/>
            <person name="Toyoda A."/>
            <person name="Suzuki Y."/>
            <person name="Arimoto A."/>
            <person name="Ishii H."/>
            <person name="Satoh N."/>
            <person name="Nishiyama T."/>
            <person name="Hasebe M."/>
            <person name="Maruyama T."/>
            <person name="Minagawa J."/>
            <person name="Obokata J."/>
            <person name="Shigenobu S."/>
        </authorList>
    </citation>
    <scope>NUCLEOTIDE SEQUENCE [LARGE SCALE GENOMIC DNA]</scope>
</reference>
<dbReference type="EMBL" id="BMAT01003081">
    <property type="protein sequence ID" value="GFS19695.1"/>
    <property type="molecule type" value="Genomic_DNA"/>
</dbReference>
<sequence>MWVMSESTTGYMYGKSVSAKDLNKESVLSRPSTSKALKATKSAEIVTNTAQPTKSAVSVTKSAVSVAKSTSDEAAFSEST</sequence>
<proteinExistence type="predicted"/>
<accession>A0AAV4JBI1</accession>
<evidence type="ECO:0000313" key="2">
    <source>
        <dbReference type="Proteomes" id="UP000762676"/>
    </source>
</evidence>
<protein>
    <submittedName>
        <fullName evidence="1">Uncharacterized protein</fullName>
    </submittedName>
</protein>
<gene>
    <name evidence="1" type="ORF">ElyMa_001551100</name>
</gene>
<organism evidence="1 2">
    <name type="scientific">Elysia marginata</name>
    <dbReference type="NCBI Taxonomy" id="1093978"/>
    <lineage>
        <taxon>Eukaryota</taxon>
        <taxon>Metazoa</taxon>
        <taxon>Spiralia</taxon>
        <taxon>Lophotrochozoa</taxon>
        <taxon>Mollusca</taxon>
        <taxon>Gastropoda</taxon>
        <taxon>Heterobranchia</taxon>
        <taxon>Euthyneura</taxon>
        <taxon>Panpulmonata</taxon>
        <taxon>Sacoglossa</taxon>
        <taxon>Placobranchoidea</taxon>
        <taxon>Plakobranchidae</taxon>
        <taxon>Elysia</taxon>
    </lineage>
</organism>
<dbReference type="Proteomes" id="UP000762676">
    <property type="component" value="Unassembled WGS sequence"/>
</dbReference>
<dbReference type="AlphaFoldDB" id="A0AAV4JBI1"/>
<evidence type="ECO:0000313" key="1">
    <source>
        <dbReference type="EMBL" id="GFS19695.1"/>
    </source>
</evidence>
<comment type="caution">
    <text evidence="1">The sequence shown here is derived from an EMBL/GenBank/DDBJ whole genome shotgun (WGS) entry which is preliminary data.</text>
</comment>